<organism evidence="9 10">
    <name type="scientific">Mycobacterium yunnanensis</name>
    <dbReference type="NCBI Taxonomy" id="368477"/>
    <lineage>
        <taxon>Bacteria</taxon>
        <taxon>Bacillati</taxon>
        <taxon>Actinomycetota</taxon>
        <taxon>Actinomycetes</taxon>
        <taxon>Mycobacteriales</taxon>
        <taxon>Mycobacteriaceae</taxon>
        <taxon>Mycobacterium</taxon>
    </lineage>
</organism>
<proteinExistence type="inferred from homology"/>
<dbReference type="EMBL" id="JACKVK010000008">
    <property type="protein sequence ID" value="MCV7421469.1"/>
    <property type="molecule type" value="Genomic_DNA"/>
</dbReference>
<evidence type="ECO:0000259" key="8">
    <source>
        <dbReference type="Pfam" id="PF02397"/>
    </source>
</evidence>
<dbReference type="NCBIfam" id="TIGR03025">
    <property type="entry name" value="EPS_sugtrans"/>
    <property type="match status" value="1"/>
</dbReference>
<evidence type="ECO:0000256" key="1">
    <source>
        <dbReference type="ARBA" id="ARBA00004141"/>
    </source>
</evidence>
<feature type="transmembrane region" description="Helical" evidence="7">
    <location>
        <begin position="294"/>
        <end position="313"/>
    </location>
</feature>
<feature type="transmembrane region" description="Helical" evidence="7">
    <location>
        <begin position="81"/>
        <end position="103"/>
    </location>
</feature>
<feature type="domain" description="Bacterial sugar transferase" evidence="8">
    <location>
        <begin position="287"/>
        <end position="475"/>
    </location>
</feature>
<feature type="transmembrane region" description="Helical" evidence="7">
    <location>
        <begin position="51"/>
        <end position="69"/>
    </location>
</feature>
<evidence type="ECO:0000256" key="3">
    <source>
        <dbReference type="ARBA" id="ARBA00022679"/>
    </source>
</evidence>
<dbReference type="Pfam" id="PF02397">
    <property type="entry name" value="Bac_transf"/>
    <property type="match status" value="1"/>
</dbReference>
<evidence type="ECO:0000256" key="4">
    <source>
        <dbReference type="ARBA" id="ARBA00022692"/>
    </source>
</evidence>
<keyword evidence="5 7" id="KW-1133">Transmembrane helix</keyword>
<dbReference type="PANTHER" id="PTHR30576">
    <property type="entry name" value="COLANIC BIOSYNTHESIS UDP-GLUCOSE LIPID CARRIER TRANSFERASE"/>
    <property type="match status" value="1"/>
</dbReference>
<sequence length="480" mass="53083">MNNPHWMDRFRSDRWHISITLILDVFAAAGSVAASHALLPSTEDHRNVLVYSWAFVPFVVVVLSTRSLYTRKLDFKFLDDFEPVETAVAVAALGTLTLLMVAVPALPPGEILQNYVRPSDLVVRLWVSAAIFLPTVRLVRSLVYRYLRKKHRVGAPALIVGSGPIASQLVARMRQVPEYGLNPVGLLDAAKPPEAEMLDLPYLGTTDDLESAARAVRAEDLIVAPSSLSDEELARAAQAAQNLGIRVFVVPRMFDAVGVGTRVEHLGGIPLLALTRVDPKGWQFALKHGFDRTAAAIGLLLISPLFLGLAFLVKVTSPGPVFYRQERVGRDAKVFDCLKFRSMRPLLPSEEGFAPKAGDAPGGVEGVDRRTKIGKIMRKTSLDELPQLLNVLKGDMSLVGPRPERPAFVELFEMQVRRYGDRHRVKAGITGWAQVHGLRGQTSIADRAEFDNYYIENWSLRLDFKVLVLTVLAVLRSVED</sequence>
<keyword evidence="4 7" id="KW-0812">Transmembrane</keyword>
<keyword evidence="10" id="KW-1185">Reference proteome</keyword>
<gene>
    <name evidence="9" type="ORF">H7K45_13030</name>
</gene>
<feature type="transmembrane region" description="Helical" evidence="7">
    <location>
        <begin position="123"/>
        <end position="143"/>
    </location>
</feature>
<evidence type="ECO:0000313" key="10">
    <source>
        <dbReference type="Proteomes" id="UP001141629"/>
    </source>
</evidence>
<dbReference type="AlphaFoldDB" id="A0A9X2Z115"/>
<dbReference type="GO" id="GO:0016780">
    <property type="term" value="F:phosphotransferase activity, for other substituted phosphate groups"/>
    <property type="evidence" value="ECO:0007669"/>
    <property type="project" value="TreeGrafter"/>
</dbReference>
<evidence type="ECO:0000256" key="7">
    <source>
        <dbReference type="SAM" id="Phobius"/>
    </source>
</evidence>
<evidence type="ECO:0000256" key="2">
    <source>
        <dbReference type="ARBA" id="ARBA00006464"/>
    </source>
</evidence>
<feature type="transmembrane region" description="Helical" evidence="7">
    <location>
        <begin position="21"/>
        <end position="39"/>
    </location>
</feature>
<comment type="similarity">
    <text evidence="2">Belongs to the bacterial sugar transferase family.</text>
</comment>
<dbReference type="Proteomes" id="UP001141629">
    <property type="component" value="Unassembled WGS sequence"/>
</dbReference>
<evidence type="ECO:0000313" key="9">
    <source>
        <dbReference type="EMBL" id="MCV7421469.1"/>
    </source>
</evidence>
<dbReference type="Pfam" id="PF13727">
    <property type="entry name" value="CoA_binding_3"/>
    <property type="match status" value="1"/>
</dbReference>
<comment type="caution">
    <text evidence="9">The sequence shown here is derived from an EMBL/GenBank/DDBJ whole genome shotgun (WGS) entry which is preliminary data.</text>
</comment>
<reference evidence="9" key="2">
    <citation type="journal article" date="2022" name="BMC Genomics">
        <title>Comparative genome analysis of mycobacteria focusing on tRNA and non-coding RNA.</title>
        <authorList>
            <person name="Behra P.R.K."/>
            <person name="Pettersson B.M.F."/>
            <person name="Ramesh M."/>
            <person name="Das S."/>
            <person name="Dasgupta S."/>
            <person name="Kirsebom L.A."/>
        </authorList>
    </citation>
    <scope>NUCLEOTIDE SEQUENCE</scope>
    <source>
        <strain evidence="9">DSM 44838</strain>
    </source>
</reference>
<dbReference type="PANTHER" id="PTHR30576:SF0">
    <property type="entry name" value="UNDECAPRENYL-PHOSPHATE N-ACETYLGALACTOSAMINYL 1-PHOSPHATE TRANSFERASE-RELATED"/>
    <property type="match status" value="1"/>
</dbReference>
<dbReference type="InterPro" id="IPR003362">
    <property type="entry name" value="Bact_transf"/>
</dbReference>
<dbReference type="Gene3D" id="3.40.50.720">
    <property type="entry name" value="NAD(P)-binding Rossmann-like Domain"/>
    <property type="match status" value="1"/>
</dbReference>
<comment type="subcellular location">
    <subcellularLocation>
        <location evidence="1">Membrane</location>
        <topology evidence="1">Multi-pass membrane protein</topology>
    </subcellularLocation>
</comment>
<keyword evidence="6 7" id="KW-0472">Membrane</keyword>
<protein>
    <submittedName>
        <fullName evidence="9">Sugar transferase</fullName>
    </submittedName>
</protein>
<reference evidence="9" key="1">
    <citation type="submission" date="2020-07" db="EMBL/GenBank/DDBJ databases">
        <authorList>
            <person name="Pettersson B.M.F."/>
            <person name="Behra P.R.K."/>
            <person name="Ramesh M."/>
            <person name="Das S."/>
            <person name="Dasgupta S."/>
            <person name="Kirsebom L.A."/>
        </authorList>
    </citation>
    <scope>NUCLEOTIDE SEQUENCE</scope>
    <source>
        <strain evidence="9">DSM 44838</strain>
    </source>
</reference>
<evidence type="ECO:0000256" key="6">
    <source>
        <dbReference type="ARBA" id="ARBA00023136"/>
    </source>
</evidence>
<dbReference type="InterPro" id="IPR017475">
    <property type="entry name" value="EPS_sugar_tfrase"/>
</dbReference>
<evidence type="ECO:0000256" key="5">
    <source>
        <dbReference type="ARBA" id="ARBA00022989"/>
    </source>
</evidence>
<name>A0A9X2Z115_9MYCO</name>
<dbReference type="GO" id="GO:0016020">
    <property type="term" value="C:membrane"/>
    <property type="evidence" value="ECO:0007669"/>
    <property type="project" value="UniProtKB-SubCell"/>
</dbReference>
<keyword evidence="3 9" id="KW-0808">Transferase</keyword>
<accession>A0A9X2Z115</accession>